<reference evidence="8" key="1">
    <citation type="submission" date="2023-06" db="EMBL/GenBank/DDBJ databases">
        <title>Genomic analysis of the entomopathogenic nematode Steinernema hermaphroditum.</title>
        <authorList>
            <person name="Schwarz E.M."/>
            <person name="Heppert J.K."/>
            <person name="Baniya A."/>
            <person name="Schwartz H.T."/>
            <person name="Tan C.-H."/>
            <person name="Antoshechkin I."/>
            <person name="Sternberg P.W."/>
            <person name="Goodrich-Blair H."/>
            <person name="Dillman A.R."/>
        </authorList>
    </citation>
    <scope>NUCLEOTIDE SEQUENCE</scope>
    <source>
        <strain evidence="8">PS9179</strain>
        <tissue evidence="8">Whole animal</tissue>
    </source>
</reference>
<name>A0AA39GY28_9BILA</name>
<dbReference type="Pfam" id="PF01607">
    <property type="entry name" value="CBM_14"/>
    <property type="match status" value="5"/>
</dbReference>
<feature type="chain" id="PRO_5041260773" description="Chitin-binding type-2 domain-containing protein" evidence="6">
    <location>
        <begin position="18"/>
        <end position="602"/>
    </location>
</feature>
<keyword evidence="4" id="KW-1015">Disulfide bond</keyword>
<keyword evidence="3" id="KW-0677">Repeat</keyword>
<feature type="signal peptide" evidence="6">
    <location>
        <begin position="1"/>
        <end position="17"/>
    </location>
</feature>
<dbReference type="AlphaFoldDB" id="A0AA39GY28"/>
<evidence type="ECO:0000313" key="8">
    <source>
        <dbReference type="EMBL" id="KAK0394227.1"/>
    </source>
</evidence>
<dbReference type="SUPFAM" id="SSF57625">
    <property type="entry name" value="Invertebrate chitin-binding proteins"/>
    <property type="match status" value="3"/>
</dbReference>
<dbReference type="PROSITE" id="PS50940">
    <property type="entry name" value="CHIT_BIND_II"/>
    <property type="match status" value="5"/>
</dbReference>
<organism evidence="8 9">
    <name type="scientific">Steinernema hermaphroditum</name>
    <dbReference type="NCBI Taxonomy" id="289476"/>
    <lineage>
        <taxon>Eukaryota</taxon>
        <taxon>Metazoa</taxon>
        <taxon>Ecdysozoa</taxon>
        <taxon>Nematoda</taxon>
        <taxon>Chromadorea</taxon>
        <taxon>Rhabditida</taxon>
        <taxon>Tylenchina</taxon>
        <taxon>Panagrolaimomorpha</taxon>
        <taxon>Strongyloidoidea</taxon>
        <taxon>Steinernematidae</taxon>
        <taxon>Steinernema</taxon>
    </lineage>
</organism>
<dbReference type="Proteomes" id="UP001175271">
    <property type="component" value="Unassembled WGS sequence"/>
</dbReference>
<evidence type="ECO:0000256" key="2">
    <source>
        <dbReference type="ARBA" id="ARBA00022729"/>
    </source>
</evidence>
<evidence type="ECO:0000256" key="6">
    <source>
        <dbReference type="SAM" id="SignalP"/>
    </source>
</evidence>
<evidence type="ECO:0000313" key="9">
    <source>
        <dbReference type="Proteomes" id="UP001175271"/>
    </source>
</evidence>
<dbReference type="SMART" id="SM00494">
    <property type="entry name" value="ChtBD2"/>
    <property type="match status" value="7"/>
</dbReference>
<dbReference type="GO" id="GO:0008061">
    <property type="term" value="F:chitin binding"/>
    <property type="evidence" value="ECO:0007669"/>
    <property type="project" value="UniProtKB-KW"/>
</dbReference>
<evidence type="ECO:0000256" key="4">
    <source>
        <dbReference type="ARBA" id="ARBA00023157"/>
    </source>
</evidence>
<gene>
    <name evidence="8" type="ORF">QR680_000635</name>
</gene>
<feature type="domain" description="Chitin-binding type-2" evidence="7">
    <location>
        <begin position="370"/>
        <end position="432"/>
    </location>
</feature>
<dbReference type="SUPFAM" id="SSF57184">
    <property type="entry name" value="Growth factor receptor domain"/>
    <property type="match status" value="1"/>
</dbReference>
<dbReference type="PANTHER" id="PTHR23301">
    <property type="entry name" value="CHITIN BINDING PERITROPHIN-A"/>
    <property type="match status" value="1"/>
</dbReference>
<dbReference type="InterPro" id="IPR009030">
    <property type="entry name" value="Growth_fac_rcpt_cys_sf"/>
</dbReference>
<evidence type="ECO:0000256" key="3">
    <source>
        <dbReference type="ARBA" id="ARBA00022737"/>
    </source>
</evidence>
<proteinExistence type="predicted"/>
<protein>
    <recommendedName>
        <fullName evidence="7">Chitin-binding type-2 domain-containing protein</fullName>
    </recommendedName>
</protein>
<feature type="domain" description="Chitin-binding type-2" evidence="7">
    <location>
        <begin position="502"/>
        <end position="555"/>
    </location>
</feature>
<feature type="domain" description="Chitin-binding type-2" evidence="7">
    <location>
        <begin position="285"/>
        <end position="339"/>
    </location>
</feature>
<dbReference type="InterPro" id="IPR051940">
    <property type="entry name" value="Chitin_bind-dev_reg"/>
</dbReference>
<dbReference type="Gene3D" id="3.20.20.80">
    <property type="entry name" value="Glycosidases"/>
    <property type="match status" value="1"/>
</dbReference>
<keyword evidence="9" id="KW-1185">Reference proteome</keyword>
<keyword evidence="5" id="KW-0325">Glycoprotein</keyword>
<keyword evidence="1" id="KW-0147">Chitin-binding</keyword>
<evidence type="ECO:0000259" key="7">
    <source>
        <dbReference type="PROSITE" id="PS50940"/>
    </source>
</evidence>
<evidence type="ECO:0000256" key="5">
    <source>
        <dbReference type="ARBA" id="ARBA00023180"/>
    </source>
</evidence>
<accession>A0AA39GY28</accession>
<dbReference type="Gene3D" id="2.170.140.10">
    <property type="entry name" value="Chitin binding domain"/>
    <property type="match status" value="3"/>
</dbReference>
<evidence type="ECO:0000256" key="1">
    <source>
        <dbReference type="ARBA" id="ARBA00022669"/>
    </source>
</evidence>
<dbReference type="EMBL" id="JAUCMV010000005">
    <property type="protein sequence ID" value="KAK0394227.1"/>
    <property type="molecule type" value="Genomic_DNA"/>
</dbReference>
<feature type="domain" description="Chitin-binding type-2" evidence="7">
    <location>
        <begin position="121"/>
        <end position="176"/>
    </location>
</feature>
<feature type="domain" description="Chitin-binding type-2" evidence="7">
    <location>
        <begin position="209"/>
        <end position="268"/>
    </location>
</feature>
<keyword evidence="2 6" id="KW-0732">Signal</keyword>
<dbReference type="PANTHER" id="PTHR23301:SF0">
    <property type="entry name" value="CHITIN-BINDING TYPE-2 DOMAIN-CONTAINING PROTEIN-RELATED"/>
    <property type="match status" value="1"/>
</dbReference>
<sequence>MNLNLLALAVLVPLLHAAQLPFPSKSKEPQSIQAFSKKLIDADCDTYGEGSFVFGCSGEYFVCQKSETGLLKNTFHCPFVGNGNRLVMNPDLNKCDYPHNVKLCTSNVEQSVATKVRRPEPFTCQNRTDGYHAMSHCVQHYALCYGGSLHIKLCPQEDQFYDPVTKSCDWKSNCKRKQSGGPPGINVETNNIPVVSHRLAQTDVAVLMNVTCIGHAGNLIRGGTCDRTFWLCNEHPLLPTRFSCPQGLVFNDDLQTCTFRTHVAECQKDGESALPVDYVKPAPIAVNCTGKPDGFFEIRDCYKEYAQCSGNRSLVLACPKGMVFNFKAEACEYSESCPIGGNVPDSVPIVSRHGAAFVVPDTPPVRARESFTCNGKEPGLYELQPCYRNFMQCRSNNIPLLNTCDDGMVFDEGICVLHERCVPLKTNTDCKDRDDGFYEDGKCLPYFVHCVNEKVFKVDCQPGLFFLRDQCVWKSVCENPPPPPPPTPSGPPPAAPRLDRVSFECEGREGEFEEGHCLNHYIVCTNDLPIRVKCPNVLRFSQETGQCMWKKDCLRKARESVPRVPTYAPVAARPSLVGRHKRSVQTLSVQKGETYEPFKLWN</sequence>
<dbReference type="InterPro" id="IPR002557">
    <property type="entry name" value="Chitin-bd_dom"/>
</dbReference>
<dbReference type="InterPro" id="IPR036508">
    <property type="entry name" value="Chitin-bd_dom_sf"/>
</dbReference>
<comment type="caution">
    <text evidence="8">The sequence shown here is derived from an EMBL/GenBank/DDBJ whole genome shotgun (WGS) entry which is preliminary data.</text>
</comment>
<dbReference type="GO" id="GO:0005576">
    <property type="term" value="C:extracellular region"/>
    <property type="evidence" value="ECO:0007669"/>
    <property type="project" value="InterPro"/>
</dbReference>